<dbReference type="Proteomes" id="UP000238924">
    <property type="component" value="Unassembled WGS sequence"/>
</dbReference>
<dbReference type="PROSITE" id="PS51257">
    <property type="entry name" value="PROKAR_LIPOPROTEIN"/>
    <property type="match status" value="1"/>
</dbReference>
<dbReference type="Gene3D" id="3.40.190.10">
    <property type="entry name" value="Periplasmic binding protein-like II"/>
    <property type="match status" value="1"/>
</dbReference>
<dbReference type="Gene3D" id="3.10.105.10">
    <property type="entry name" value="Dipeptide-binding Protein, Domain 3"/>
    <property type="match status" value="1"/>
</dbReference>
<evidence type="ECO:0000256" key="2">
    <source>
        <dbReference type="ARBA" id="ARBA00005695"/>
    </source>
</evidence>
<dbReference type="InterPro" id="IPR000914">
    <property type="entry name" value="SBP_5_dom"/>
</dbReference>
<dbReference type="PANTHER" id="PTHR30290">
    <property type="entry name" value="PERIPLASMIC BINDING COMPONENT OF ABC TRANSPORTER"/>
    <property type="match status" value="1"/>
</dbReference>
<evidence type="ECO:0000259" key="6">
    <source>
        <dbReference type="Pfam" id="PF00496"/>
    </source>
</evidence>
<feature type="signal peptide" evidence="5">
    <location>
        <begin position="1"/>
        <end position="23"/>
    </location>
</feature>
<evidence type="ECO:0000313" key="7">
    <source>
        <dbReference type="EMBL" id="PPS21973.1"/>
    </source>
</evidence>
<evidence type="ECO:0000256" key="3">
    <source>
        <dbReference type="ARBA" id="ARBA00022448"/>
    </source>
</evidence>
<organism evidence="7 8">
    <name type="scientific">Brachyspira murdochii</name>
    <dbReference type="NCBI Taxonomy" id="84378"/>
    <lineage>
        <taxon>Bacteria</taxon>
        <taxon>Pseudomonadati</taxon>
        <taxon>Spirochaetota</taxon>
        <taxon>Spirochaetia</taxon>
        <taxon>Brachyspirales</taxon>
        <taxon>Brachyspiraceae</taxon>
        <taxon>Brachyspira</taxon>
    </lineage>
</organism>
<feature type="chain" id="PRO_5045658462" evidence="5">
    <location>
        <begin position="24"/>
        <end position="535"/>
    </location>
</feature>
<evidence type="ECO:0000313" key="8">
    <source>
        <dbReference type="Proteomes" id="UP000238924"/>
    </source>
</evidence>
<comment type="similarity">
    <text evidence="2">Belongs to the bacterial solute-binding protein 5 family.</text>
</comment>
<dbReference type="PANTHER" id="PTHR30290:SF10">
    <property type="entry name" value="PERIPLASMIC OLIGOPEPTIDE-BINDING PROTEIN-RELATED"/>
    <property type="match status" value="1"/>
</dbReference>
<dbReference type="Pfam" id="PF00496">
    <property type="entry name" value="SBP_bac_5"/>
    <property type="match status" value="1"/>
</dbReference>
<dbReference type="PIRSF" id="PIRSF002741">
    <property type="entry name" value="MppA"/>
    <property type="match status" value="1"/>
</dbReference>
<dbReference type="InterPro" id="IPR039424">
    <property type="entry name" value="SBP_5"/>
</dbReference>
<accession>A0ABX5B3Y4</accession>
<comment type="subcellular location">
    <subcellularLocation>
        <location evidence="1">Cell envelope</location>
    </subcellularLocation>
</comment>
<dbReference type="SUPFAM" id="SSF53850">
    <property type="entry name" value="Periplasmic binding protein-like II"/>
    <property type="match status" value="1"/>
</dbReference>
<protein>
    <submittedName>
        <fullName evidence="7">ABC transporter substrate-binding protein</fullName>
    </submittedName>
</protein>
<gene>
    <name evidence="7" type="ORF">DJ52_07645</name>
</gene>
<dbReference type="InterPro" id="IPR023765">
    <property type="entry name" value="SBP_5_CS"/>
</dbReference>
<dbReference type="CDD" id="cd08504">
    <property type="entry name" value="PBP2_OppA"/>
    <property type="match status" value="1"/>
</dbReference>
<dbReference type="EMBL" id="JJMJ01000119">
    <property type="protein sequence ID" value="PPS21973.1"/>
    <property type="molecule type" value="Genomic_DNA"/>
</dbReference>
<comment type="caution">
    <text evidence="7">The sequence shown here is derived from an EMBL/GenBank/DDBJ whole genome shotgun (WGS) entry which is preliminary data.</text>
</comment>
<feature type="domain" description="Solute-binding protein family 5" evidence="6">
    <location>
        <begin position="70"/>
        <end position="451"/>
    </location>
</feature>
<proteinExistence type="inferred from homology"/>
<sequence length="535" mass="60181">MKKNIFIIIFIASIFLFSCSANNKTSNDGIVVSVGGMPSSLDPAFAKGINTAVYITHTFETLTQRDEDGTIIPALAESWEAMSNNTVYIFYLRDNAKWSDGKEVTANDFVYTLRRLIDPKVASPFSLGFDIIKNAQSIMKGEKSLEELGVYALDDYTLKIELDIPLPYFEEAMASDIASPVRSDIIETYGEDWALSKDHYIGNGPYMITEYDEAVKIVMEKNPYYWDKDNVKAQKITFEFLEDVNTAVAAIYGDSILFYPEAPENERASLIEQGIGREADITSIAYYMVNLKRKPFTNPLVRKALALGINRNYIVNNVLGGGRVAADGFVPINVKIGTNYFREHAPEYISLKESDYQKNIEEAKKLLADAGYSDIKKFPIIELITTTNPSSLFAAEAIQNMYKNNLGIDLKLRYEEPTSYLQSIKDGSFQMIKAGTSVAYNQAAGYLRLFQLDGLGNDGGYTNAVYDYLVDIAMTNANEDIRIKAAYDAERILIEEDMAIIPIYYDKATVMQSKKLHGVKYDIFSVYDFRNAYIE</sequence>
<keyword evidence="3" id="KW-0813">Transport</keyword>
<dbReference type="RefSeq" id="WP_104618530.1">
    <property type="nucleotide sequence ID" value="NZ_JJMJ01000119.1"/>
</dbReference>
<dbReference type="InterPro" id="IPR030678">
    <property type="entry name" value="Peptide/Ni-bd"/>
</dbReference>
<dbReference type="PROSITE" id="PS01040">
    <property type="entry name" value="SBP_BACTERIAL_5"/>
    <property type="match status" value="1"/>
</dbReference>
<name>A0ABX5B3Y4_9SPIR</name>
<evidence type="ECO:0000256" key="5">
    <source>
        <dbReference type="SAM" id="SignalP"/>
    </source>
</evidence>
<evidence type="ECO:0000256" key="1">
    <source>
        <dbReference type="ARBA" id="ARBA00004196"/>
    </source>
</evidence>
<keyword evidence="8" id="KW-1185">Reference proteome</keyword>
<reference evidence="7 8" key="1">
    <citation type="submission" date="2014-04" db="EMBL/GenBank/DDBJ databases">
        <title>Whole genome sequence of 'Brachyspira hampsonii' D13-03603F2.</title>
        <authorList>
            <person name="Patterson A.H."/>
            <person name="Chaban B."/>
            <person name="Fernando C."/>
            <person name="Harding J.C."/>
            <person name="Hill J.E."/>
        </authorList>
    </citation>
    <scope>NUCLEOTIDE SEQUENCE [LARGE SCALE GENOMIC DNA]</scope>
    <source>
        <strain evidence="7 8">D13-03603F2</strain>
    </source>
</reference>
<evidence type="ECO:0000256" key="4">
    <source>
        <dbReference type="ARBA" id="ARBA00022729"/>
    </source>
</evidence>
<dbReference type="Gene3D" id="3.90.76.10">
    <property type="entry name" value="Dipeptide-binding Protein, Domain 1"/>
    <property type="match status" value="1"/>
</dbReference>
<keyword evidence="4 5" id="KW-0732">Signal</keyword>